<gene>
    <name evidence="2" type="ORF">CP970_04080</name>
</gene>
<dbReference type="KEGG" id="ska:CP970_04080"/>
<dbReference type="Pfam" id="PF00550">
    <property type="entry name" value="PP-binding"/>
    <property type="match status" value="1"/>
</dbReference>
<organism evidence="2 3">
    <name type="scientific">Streptomyces kanamyceticus</name>
    <dbReference type="NCBI Taxonomy" id="1967"/>
    <lineage>
        <taxon>Bacteria</taxon>
        <taxon>Bacillati</taxon>
        <taxon>Actinomycetota</taxon>
        <taxon>Actinomycetes</taxon>
        <taxon>Kitasatosporales</taxon>
        <taxon>Streptomycetaceae</taxon>
        <taxon>Streptomyces</taxon>
    </lineage>
</organism>
<dbReference type="Proteomes" id="UP000325529">
    <property type="component" value="Chromosome"/>
</dbReference>
<dbReference type="InterPro" id="IPR009081">
    <property type="entry name" value="PP-bd_ACP"/>
</dbReference>
<dbReference type="PROSITE" id="PS50075">
    <property type="entry name" value="CARRIER"/>
    <property type="match status" value="1"/>
</dbReference>
<dbReference type="RefSeq" id="WP_055546913.1">
    <property type="nucleotide sequence ID" value="NZ_CP023699.1"/>
</dbReference>
<proteinExistence type="predicted"/>
<sequence>MTSLHPSARSLEEQISSLLETRFGVDAATAAPDVTFSAIELDSLALVELSDVLQELFDVPIADDDLGAEQTIGEAAALIRAKLNEPERIGKKA</sequence>
<protein>
    <submittedName>
        <fullName evidence="2">Acyl carrier protein</fullName>
    </submittedName>
</protein>
<dbReference type="Gene3D" id="1.10.1200.10">
    <property type="entry name" value="ACP-like"/>
    <property type="match status" value="1"/>
</dbReference>
<dbReference type="OrthoDB" id="4299364at2"/>
<feature type="domain" description="Carrier" evidence="1">
    <location>
        <begin position="9"/>
        <end position="83"/>
    </location>
</feature>
<dbReference type="SUPFAM" id="SSF47336">
    <property type="entry name" value="ACP-like"/>
    <property type="match status" value="1"/>
</dbReference>
<name>A0A5J6G5F2_STRKN</name>
<evidence type="ECO:0000259" key="1">
    <source>
        <dbReference type="PROSITE" id="PS50075"/>
    </source>
</evidence>
<accession>A0A5J6G5F2</accession>
<reference evidence="2 3" key="1">
    <citation type="submission" date="2017-09" db="EMBL/GenBank/DDBJ databases">
        <authorList>
            <person name="Lee N."/>
            <person name="Cho B.-K."/>
        </authorList>
    </citation>
    <scope>NUCLEOTIDE SEQUENCE [LARGE SCALE GENOMIC DNA]</scope>
    <source>
        <strain evidence="2 3">ATCC 12853</strain>
    </source>
</reference>
<dbReference type="AlphaFoldDB" id="A0A5J6G5F2"/>
<dbReference type="InterPro" id="IPR036736">
    <property type="entry name" value="ACP-like_sf"/>
</dbReference>
<evidence type="ECO:0000313" key="3">
    <source>
        <dbReference type="Proteomes" id="UP000325529"/>
    </source>
</evidence>
<keyword evidence="3" id="KW-1185">Reference proteome</keyword>
<dbReference type="EMBL" id="CP023699">
    <property type="protein sequence ID" value="QEU90193.1"/>
    <property type="molecule type" value="Genomic_DNA"/>
</dbReference>
<evidence type="ECO:0000313" key="2">
    <source>
        <dbReference type="EMBL" id="QEU90193.1"/>
    </source>
</evidence>